<feature type="coiled-coil region" evidence="6">
    <location>
        <begin position="220"/>
        <end position="247"/>
    </location>
</feature>
<feature type="region of interest" description="Disordered" evidence="7">
    <location>
        <begin position="72"/>
        <end position="212"/>
    </location>
</feature>
<feature type="domain" description="BZIP" evidence="8">
    <location>
        <begin position="195"/>
        <end position="258"/>
    </location>
</feature>
<comment type="subcellular location">
    <subcellularLocation>
        <location evidence="1">Nucleus</location>
    </subcellularLocation>
</comment>
<feature type="compositionally biased region" description="Basic and acidic residues" evidence="7">
    <location>
        <begin position="192"/>
        <end position="202"/>
    </location>
</feature>
<dbReference type="InterPro" id="IPR004827">
    <property type="entry name" value="bZIP"/>
</dbReference>
<dbReference type="SUPFAM" id="SSF57959">
    <property type="entry name" value="Leucine zipper domain"/>
    <property type="match status" value="1"/>
</dbReference>
<feature type="region of interest" description="Disordered" evidence="7">
    <location>
        <begin position="283"/>
        <end position="302"/>
    </location>
</feature>
<proteinExistence type="predicted"/>
<feature type="compositionally biased region" description="Polar residues" evidence="7">
    <location>
        <begin position="110"/>
        <end position="123"/>
    </location>
</feature>
<name>A0A2J5HSJ5_9EURO</name>
<gene>
    <name evidence="9" type="ORF">BDW42DRAFT_114713</name>
</gene>
<dbReference type="GO" id="GO:0005634">
    <property type="term" value="C:nucleus"/>
    <property type="evidence" value="ECO:0007669"/>
    <property type="project" value="UniProtKB-SubCell"/>
</dbReference>
<dbReference type="GO" id="GO:0001228">
    <property type="term" value="F:DNA-binding transcription activator activity, RNA polymerase II-specific"/>
    <property type="evidence" value="ECO:0007669"/>
    <property type="project" value="TreeGrafter"/>
</dbReference>
<dbReference type="FunFam" id="1.20.5.170:FF:000075">
    <property type="entry name" value="BZIP transcription factor (MetR)"/>
    <property type="match status" value="1"/>
</dbReference>
<dbReference type="Gene3D" id="1.20.5.170">
    <property type="match status" value="1"/>
</dbReference>
<protein>
    <recommendedName>
        <fullName evidence="8">BZIP domain-containing protein</fullName>
    </recommendedName>
</protein>
<feature type="compositionally biased region" description="Low complexity" evidence="7">
    <location>
        <begin position="93"/>
        <end position="103"/>
    </location>
</feature>
<dbReference type="Proteomes" id="UP000235023">
    <property type="component" value="Unassembled WGS sequence"/>
</dbReference>
<evidence type="ECO:0000256" key="5">
    <source>
        <dbReference type="ARBA" id="ARBA00023242"/>
    </source>
</evidence>
<dbReference type="InterPro" id="IPR046347">
    <property type="entry name" value="bZIP_sf"/>
</dbReference>
<evidence type="ECO:0000313" key="9">
    <source>
        <dbReference type="EMBL" id="PLN80288.1"/>
    </source>
</evidence>
<evidence type="ECO:0000259" key="8">
    <source>
        <dbReference type="PROSITE" id="PS50217"/>
    </source>
</evidence>
<organism evidence="9 10">
    <name type="scientific">Aspergillus taichungensis</name>
    <dbReference type="NCBI Taxonomy" id="482145"/>
    <lineage>
        <taxon>Eukaryota</taxon>
        <taxon>Fungi</taxon>
        <taxon>Dikarya</taxon>
        <taxon>Ascomycota</taxon>
        <taxon>Pezizomycotina</taxon>
        <taxon>Eurotiomycetes</taxon>
        <taxon>Eurotiomycetidae</taxon>
        <taxon>Eurotiales</taxon>
        <taxon>Aspergillaceae</taxon>
        <taxon>Aspergillus</taxon>
        <taxon>Aspergillus subgen. Circumdati</taxon>
    </lineage>
</organism>
<accession>A0A2J5HSJ5</accession>
<sequence length="302" mass="33184">MAEYNGRRAPNFSQYLEDLNAIPSPYDQALQQQQQQQDVFNVDADLSLFTNTEFFDFDKFGSFDLPAFDAIDDGHPKKDNKPESAQSSDMDFLNLLGDGLGNNMPDYSAQDFSQLNTQSSSVPQHAPFPEPPSVTESVTTHNAPSQSLSSNPSPASTSSPQAPTPKVAKSPPAPAPKRKNTQKTPVMTVEEASLHAAEEDKRRRNTAASARFRVKKKMREQALEKTVKETTDKNNALEVRVTALELENQWLKNLITEKNGKSEEGKTSEHDIAGMFQKFLASQKASVQESNSSDSKSGVGTA</sequence>
<dbReference type="GO" id="GO:0000977">
    <property type="term" value="F:RNA polymerase II transcription regulatory region sequence-specific DNA binding"/>
    <property type="evidence" value="ECO:0007669"/>
    <property type="project" value="TreeGrafter"/>
</dbReference>
<feature type="compositionally biased region" description="Low complexity" evidence="7">
    <location>
        <begin position="142"/>
        <end position="170"/>
    </location>
</feature>
<keyword evidence="5" id="KW-0539">Nucleus</keyword>
<dbReference type="PROSITE" id="PS00036">
    <property type="entry name" value="BZIP_BASIC"/>
    <property type="match status" value="1"/>
</dbReference>
<dbReference type="EMBL" id="KZ559549">
    <property type="protein sequence ID" value="PLN80288.1"/>
    <property type="molecule type" value="Genomic_DNA"/>
</dbReference>
<evidence type="ECO:0000256" key="1">
    <source>
        <dbReference type="ARBA" id="ARBA00004123"/>
    </source>
</evidence>
<evidence type="ECO:0000256" key="3">
    <source>
        <dbReference type="ARBA" id="ARBA00023125"/>
    </source>
</evidence>
<keyword evidence="4" id="KW-0804">Transcription</keyword>
<keyword evidence="3" id="KW-0238">DNA-binding</keyword>
<dbReference type="CDD" id="cd14705">
    <property type="entry name" value="bZIP_Zip1"/>
    <property type="match status" value="1"/>
</dbReference>
<dbReference type="OrthoDB" id="1939598at2759"/>
<dbReference type="PANTHER" id="PTHR13044:SF14">
    <property type="entry name" value="CRYPTOCEPHAL, ISOFORM A"/>
    <property type="match status" value="1"/>
</dbReference>
<keyword evidence="2" id="KW-0805">Transcription regulation</keyword>
<dbReference type="PROSITE" id="PS50217">
    <property type="entry name" value="BZIP"/>
    <property type="match status" value="1"/>
</dbReference>
<dbReference type="Pfam" id="PF07716">
    <property type="entry name" value="bZIP_2"/>
    <property type="match status" value="1"/>
</dbReference>
<dbReference type="PANTHER" id="PTHR13044">
    <property type="entry name" value="ACTIVATING TRANSCRIPTION FACTOR ATF 4/5"/>
    <property type="match status" value="1"/>
</dbReference>
<feature type="compositionally biased region" description="Basic and acidic residues" evidence="7">
    <location>
        <begin position="72"/>
        <end position="82"/>
    </location>
</feature>
<keyword evidence="10" id="KW-1185">Reference proteome</keyword>
<reference evidence="10" key="1">
    <citation type="submission" date="2017-12" db="EMBL/GenBank/DDBJ databases">
        <authorList>
            <consortium name="DOE Joint Genome Institute"/>
            <person name="Mondo S.J."/>
            <person name="Kjaerbolling I."/>
            <person name="Vesth T.C."/>
            <person name="Frisvad J.C."/>
            <person name="Nybo J.L."/>
            <person name="Theobald S."/>
            <person name="Kuo A."/>
            <person name="Bowyer P."/>
            <person name="Matsuda Y."/>
            <person name="Lyhne E.K."/>
            <person name="Kogle M.E."/>
            <person name="Clum A."/>
            <person name="Lipzen A."/>
            <person name="Salamov A."/>
            <person name="Ngan C.Y."/>
            <person name="Daum C."/>
            <person name="Chiniquy J."/>
            <person name="Barry K."/>
            <person name="LaButti K."/>
            <person name="Haridas S."/>
            <person name="Simmons B.A."/>
            <person name="Magnuson J.K."/>
            <person name="Mortensen U.H."/>
            <person name="Larsen T.O."/>
            <person name="Grigoriev I.V."/>
            <person name="Baker S.E."/>
            <person name="Andersen M.R."/>
            <person name="Nordberg H.P."/>
            <person name="Cantor M.N."/>
            <person name="Hua S.X."/>
        </authorList>
    </citation>
    <scope>NUCLEOTIDE SEQUENCE [LARGE SCALE GENOMIC DNA]</scope>
    <source>
        <strain evidence="10">IBT 19404</strain>
    </source>
</reference>
<evidence type="ECO:0000256" key="2">
    <source>
        <dbReference type="ARBA" id="ARBA00023015"/>
    </source>
</evidence>
<evidence type="ECO:0000256" key="6">
    <source>
        <dbReference type="SAM" id="Coils"/>
    </source>
</evidence>
<evidence type="ECO:0000256" key="4">
    <source>
        <dbReference type="ARBA" id="ARBA00023163"/>
    </source>
</evidence>
<dbReference type="AlphaFoldDB" id="A0A2J5HSJ5"/>
<evidence type="ECO:0000256" key="7">
    <source>
        <dbReference type="SAM" id="MobiDB-lite"/>
    </source>
</evidence>
<evidence type="ECO:0000313" key="10">
    <source>
        <dbReference type="Proteomes" id="UP000235023"/>
    </source>
</evidence>
<keyword evidence="6" id="KW-0175">Coiled coil</keyword>